<evidence type="ECO:0000313" key="1">
    <source>
        <dbReference type="EMBL" id="CAG7628914.1"/>
    </source>
</evidence>
<proteinExistence type="predicted"/>
<sequence length="167" mass="19168">MRRQRRFVPKTRPVFVTPSRARMAAYWYVMQDDWYLPWVTTNGGGSPGANHHSPTNATPIRRPQDTLRRQRSLNLDFVHSCDNVSGSCIQQPQHINSPAPHLIHPRARSFDEGSKRKLLDYSHLNPPLSQFNLSRRRMLSTKVRKQCKTASVSSSSKYGFFTLSSSQ</sequence>
<dbReference type="EMBL" id="CAJVCH010000001">
    <property type="protein sequence ID" value="CAG7628914.1"/>
    <property type="molecule type" value="Genomic_DNA"/>
</dbReference>
<reference evidence="1" key="1">
    <citation type="submission" date="2021-06" db="EMBL/GenBank/DDBJ databases">
        <authorList>
            <person name="Hodson N. C."/>
            <person name="Mongue J. A."/>
            <person name="Jaron S. K."/>
        </authorList>
    </citation>
    <scope>NUCLEOTIDE SEQUENCE</scope>
</reference>
<gene>
    <name evidence="1" type="ORF">AFUS01_LOCUS8</name>
</gene>
<protein>
    <submittedName>
        <fullName evidence="1">Uncharacterized protein</fullName>
    </submittedName>
</protein>
<keyword evidence="2" id="KW-1185">Reference proteome</keyword>
<comment type="caution">
    <text evidence="1">The sequence shown here is derived from an EMBL/GenBank/DDBJ whole genome shotgun (WGS) entry which is preliminary data.</text>
</comment>
<organism evidence="1 2">
    <name type="scientific">Allacma fusca</name>
    <dbReference type="NCBI Taxonomy" id="39272"/>
    <lineage>
        <taxon>Eukaryota</taxon>
        <taxon>Metazoa</taxon>
        <taxon>Ecdysozoa</taxon>
        <taxon>Arthropoda</taxon>
        <taxon>Hexapoda</taxon>
        <taxon>Collembola</taxon>
        <taxon>Symphypleona</taxon>
        <taxon>Sminthuridae</taxon>
        <taxon>Allacma</taxon>
    </lineage>
</organism>
<dbReference type="AlphaFoldDB" id="A0A8J2J4A0"/>
<dbReference type="Proteomes" id="UP000708208">
    <property type="component" value="Unassembled WGS sequence"/>
</dbReference>
<name>A0A8J2J4A0_9HEXA</name>
<accession>A0A8J2J4A0</accession>
<evidence type="ECO:0000313" key="2">
    <source>
        <dbReference type="Proteomes" id="UP000708208"/>
    </source>
</evidence>